<dbReference type="InterPro" id="IPR008259">
    <property type="entry name" value="FMN_hydac_DH_AS"/>
</dbReference>
<proteinExistence type="predicted"/>
<accession>A0AAD7JES8</accession>
<reference evidence="4" key="1">
    <citation type="submission" date="2023-03" db="EMBL/GenBank/DDBJ databases">
        <title>Massive genome expansion in bonnet fungi (Mycena s.s.) driven by repeated elements and novel gene families across ecological guilds.</title>
        <authorList>
            <consortium name="Lawrence Berkeley National Laboratory"/>
            <person name="Harder C.B."/>
            <person name="Miyauchi S."/>
            <person name="Viragh M."/>
            <person name="Kuo A."/>
            <person name="Thoen E."/>
            <person name="Andreopoulos B."/>
            <person name="Lu D."/>
            <person name="Skrede I."/>
            <person name="Drula E."/>
            <person name="Henrissat B."/>
            <person name="Morin E."/>
            <person name="Kohler A."/>
            <person name="Barry K."/>
            <person name="LaButti K."/>
            <person name="Morin E."/>
            <person name="Salamov A."/>
            <person name="Lipzen A."/>
            <person name="Mereny Z."/>
            <person name="Hegedus B."/>
            <person name="Baldrian P."/>
            <person name="Stursova M."/>
            <person name="Weitz H."/>
            <person name="Taylor A."/>
            <person name="Grigoriev I.V."/>
            <person name="Nagy L.G."/>
            <person name="Martin F."/>
            <person name="Kauserud H."/>
        </authorList>
    </citation>
    <scope>NUCLEOTIDE SEQUENCE</scope>
    <source>
        <strain evidence="4">CBHHK188m</strain>
    </source>
</reference>
<name>A0AAD7JES8_9AGAR</name>
<dbReference type="InterPro" id="IPR037396">
    <property type="entry name" value="FMN_HAD"/>
</dbReference>
<dbReference type="PROSITE" id="PS00557">
    <property type="entry name" value="FMN_HYDROXY_ACID_DH_1"/>
    <property type="match status" value="1"/>
</dbReference>
<comment type="caution">
    <text evidence="4">The sequence shown here is derived from an EMBL/GenBank/DDBJ whole genome shotgun (WGS) entry which is preliminary data.</text>
</comment>
<comment type="cofactor">
    <cofactor evidence="1">
        <name>FMN</name>
        <dbReference type="ChEBI" id="CHEBI:58210"/>
    </cofactor>
</comment>
<dbReference type="PANTHER" id="PTHR10578">
    <property type="entry name" value="S -2-HYDROXY-ACID OXIDASE-RELATED"/>
    <property type="match status" value="1"/>
</dbReference>
<evidence type="ECO:0000313" key="5">
    <source>
        <dbReference type="Proteomes" id="UP001215280"/>
    </source>
</evidence>
<dbReference type="EMBL" id="JARJLG010000044">
    <property type="protein sequence ID" value="KAJ7761963.1"/>
    <property type="molecule type" value="Genomic_DNA"/>
</dbReference>
<sequence length="281" mass="30201">GGKLANPAGKVLITKVAAERNILHWACNMAGCTKEELAAARSPGQTQFWQIYAMSDLDVTAREIKQAIALGCKGFALTVDGVYMGKRERDLRLAAAQSGDDDEEGGGGVSAQRSPLSLKFSWTTVVEWLRSLTDLPIAVKAIQTHEDAALRLTHGVQGVCLSNHGGRQLEGRPSATETLVSIRKHFPTVFDKCEVIVDGGVTRGTSVVKALALGATAAGIGRPFLFALPYGQAGVRKAIEIMYKEVETTMALLGVTVVDQLRPEHVRSYSCFLSCLYRLIG</sequence>
<evidence type="ECO:0000259" key="3">
    <source>
        <dbReference type="PROSITE" id="PS51349"/>
    </source>
</evidence>
<keyword evidence="5" id="KW-1185">Reference proteome</keyword>
<dbReference type="InterPro" id="IPR013785">
    <property type="entry name" value="Aldolase_TIM"/>
</dbReference>
<keyword evidence="2" id="KW-0560">Oxidoreductase</keyword>
<dbReference type="PROSITE" id="PS51349">
    <property type="entry name" value="FMN_HYDROXY_ACID_DH_2"/>
    <property type="match status" value="1"/>
</dbReference>
<dbReference type="GO" id="GO:0016491">
    <property type="term" value="F:oxidoreductase activity"/>
    <property type="evidence" value="ECO:0007669"/>
    <property type="project" value="UniProtKB-KW"/>
</dbReference>
<gene>
    <name evidence="4" type="ORF">DFH07DRAFT_739683</name>
</gene>
<evidence type="ECO:0000313" key="4">
    <source>
        <dbReference type="EMBL" id="KAJ7761963.1"/>
    </source>
</evidence>
<evidence type="ECO:0000256" key="1">
    <source>
        <dbReference type="ARBA" id="ARBA00001917"/>
    </source>
</evidence>
<evidence type="ECO:0000256" key="2">
    <source>
        <dbReference type="ARBA" id="ARBA00023002"/>
    </source>
</evidence>
<dbReference type="Proteomes" id="UP001215280">
    <property type="component" value="Unassembled WGS sequence"/>
</dbReference>
<dbReference type="PANTHER" id="PTHR10578:SF104">
    <property type="entry name" value="CYTOCHROME B2, MITOCHONDRIAL-RELATED"/>
    <property type="match status" value="1"/>
</dbReference>
<organism evidence="4 5">
    <name type="scientific">Mycena maculata</name>
    <dbReference type="NCBI Taxonomy" id="230809"/>
    <lineage>
        <taxon>Eukaryota</taxon>
        <taxon>Fungi</taxon>
        <taxon>Dikarya</taxon>
        <taxon>Basidiomycota</taxon>
        <taxon>Agaricomycotina</taxon>
        <taxon>Agaricomycetes</taxon>
        <taxon>Agaricomycetidae</taxon>
        <taxon>Agaricales</taxon>
        <taxon>Marasmiineae</taxon>
        <taxon>Mycenaceae</taxon>
        <taxon>Mycena</taxon>
    </lineage>
</organism>
<feature type="non-terminal residue" evidence="4">
    <location>
        <position position="281"/>
    </location>
</feature>
<protein>
    <submittedName>
        <fullName evidence="4">FMN-dependent dehydrogenase</fullName>
    </submittedName>
</protein>
<feature type="domain" description="FMN hydroxy acid dehydrogenase" evidence="3">
    <location>
        <begin position="1"/>
        <end position="271"/>
    </location>
</feature>
<dbReference type="Pfam" id="PF01070">
    <property type="entry name" value="FMN_dh"/>
    <property type="match status" value="1"/>
</dbReference>
<dbReference type="Gene3D" id="3.20.20.70">
    <property type="entry name" value="Aldolase class I"/>
    <property type="match status" value="1"/>
</dbReference>
<dbReference type="InterPro" id="IPR000262">
    <property type="entry name" value="FMN-dep_DH"/>
</dbReference>
<dbReference type="AlphaFoldDB" id="A0AAD7JES8"/>
<dbReference type="SUPFAM" id="SSF51395">
    <property type="entry name" value="FMN-linked oxidoreductases"/>
    <property type="match status" value="1"/>
</dbReference>